<dbReference type="SMART" id="SM00044">
    <property type="entry name" value="CYCc"/>
    <property type="match status" value="1"/>
</dbReference>
<keyword evidence="2" id="KW-1133">Transmembrane helix</keyword>
<evidence type="ECO:0000313" key="4">
    <source>
        <dbReference type="EMBL" id="KAG7395693.1"/>
    </source>
</evidence>
<dbReference type="PANTHER" id="PTHR43081">
    <property type="entry name" value="ADENYLATE CYCLASE, TERMINAL-DIFFERENTIATION SPECIFIC-RELATED"/>
    <property type="match status" value="1"/>
</dbReference>
<dbReference type="GO" id="GO:0009190">
    <property type="term" value="P:cyclic nucleotide biosynthetic process"/>
    <property type="evidence" value="ECO:0007669"/>
    <property type="project" value="InterPro"/>
</dbReference>
<keyword evidence="2" id="KW-0472">Membrane</keyword>
<dbReference type="InterPro" id="IPR001054">
    <property type="entry name" value="A/G_cyclase"/>
</dbReference>
<evidence type="ECO:0000259" key="3">
    <source>
        <dbReference type="PROSITE" id="PS50125"/>
    </source>
</evidence>
<dbReference type="EMBL" id="JAGDFL010000193">
    <property type="protein sequence ID" value="KAG7395693.1"/>
    <property type="molecule type" value="Genomic_DNA"/>
</dbReference>
<dbReference type="GO" id="GO:0035556">
    <property type="term" value="P:intracellular signal transduction"/>
    <property type="evidence" value="ECO:0007669"/>
    <property type="project" value="InterPro"/>
</dbReference>
<comment type="caution">
    <text evidence="4">The sequence shown here is derived from an EMBL/GenBank/DDBJ whole genome shotgun (WGS) entry which is preliminary data.</text>
</comment>
<feature type="transmembrane region" description="Helical" evidence="2">
    <location>
        <begin position="98"/>
        <end position="116"/>
    </location>
</feature>
<dbReference type="OrthoDB" id="2021138at2759"/>
<accession>A0A8T1WUZ8</accession>
<gene>
    <name evidence="4" type="primary">PHLPP2_3</name>
    <name evidence="4" type="ORF">PHYBOEH_003332</name>
</gene>
<dbReference type="PANTHER" id="PTHR43081:SF1">
    <property type="entry name" value="ADENYLATE CYCLASE, TERMINAL-DIFFERENTIATION SPECIFIC"/>
    <property type="match status" value="1"/>
</dbReference>
<feature type="domain" description="Guanylate cyclase" evidence="3">
    <location>
        <begin position="225"/>
        <end position="368"/>
    </location>
</feature>
<dbReference type="Proteomes" id="UP000693981">
    <property type="component" value="Unassembled WGS sequence"/>
</dbReference>
<keyword evidence="2" id="KW-0812">Transmembrane</keyword>
<protein>
    <submittedName>
        <fullName evidence="4">PH domain leucine-rich repeat-containing protein phosphatase 2</fullName>
    </submittedName>
</protein>
<keyword evidence="5" id="KW-1185">Reference proteome</keyword>
<evidence type="ECO:0000256" key="2">
    <source>
        <dbReference type="SAM" id="Phobius"/>
    </source>
</evidence>
<dbReference type="Pfam" id="PF00211">
    <property type="entry name" value="Guanylate_cyc"/>
    <property type="match status" value="1"/>
</dbReference>
<feature type="transmembrane region" description="Helical" evidence="2">
    <location>
        <begin position="64"/>
        <end position="86"/>
    </location>
</feature>
<dbReference type="PROSITE" id="PS50125">
    <property type="entry name" value="GUANYLATE_CYCLASE_2"/>
    <property type="match status" value="1"/>
</dbReference>
<reference evidence="4" key="1">
    <citation type="submission" date="2021-02" db="EMBL/GenBank/DDBJ databases">
        <authorList>
            <person name="Palmer J.M."/>
        </authorList>
    </citation>
    <scope>NUCLEOTIDE SEQUENCE</scope>
    <source>
        <strain evidence="4">SCRP23</strain>
    </source>
</reference>
<feature type="transmembrane region" description="Helical" evidence="2">
    <location>
        <begin position="147"/>
        <end position="166"/>
    </location>
</feature>
<dbReference type="InterPro" id="IPR050697">
    <property type="entry name" value="Adenylyl/Guanylyl_Cyclase_3/4"/>
</dbReference>
<feature type="transmembrane region" description="Helical" evidence="2">
    <location>
        <begin position="20"/>
        <end position="43"/>
    </location>
</feature>
<evidence type="ECO:0000313" key="5">
    <source>
        <dbReference type="Proteomes" id="UP000693981"/>
    </source>
</evidence>
<dbReference type="AlphaFoldDB" id="A0A8T1WUZ8"/>
<sequence>MGIFAPLHFKVSHDALITTLLVVGDCAHFALAVWTFPFVYELARIAKKTMDRGAEKEGEQIRWYMWRAWPIVAVFAIAETVLAAVKTGYTTYTQGFELAVYFLQFASFFYMLYIVAKLKWGGRKYENVQGQFITSPVYQRLSRIMTIYAMFTLQYQLASVITYSSQDDQNNLSYYMGISAVIYNMSGYDIEAQMEARLMQPGELLSPRDAQELIESAEPPLVNPVFVFTDIQQSSALWGVGDGLIMQRATEIHDNILRSMLMKYRGYEITTAGDAFQLAFHTIREAIEYCADVQMKLLDANWPKELHGLIPATKKQRVHGRLIFRGLRVRMGIHDAVDSDGTLVLDVHAVTGKMTYTGASEVIANEIGDLGDGGQILVTKRVADWLDMYDDLVVIPCTVDRVGEYTVPQINSTVEVFQVIPTELSQRKKKFTTLTSTLKRRAPHPPVHPGAAGPSSFHDTTPPGLSSAAAQRRRHLYAKRERRRQLEQGALGRHASHQALLRVTHGTSFIRTTSM</sequence>
<evidence type="ECO:0000256" key="1">
    <source>
        <dbReference type="SAM" id="MobiDB-lite"/>
    </source>
</evidence>
<organism evidence="4 5">
    <name type="scientific">Phytophthora boehmeriae</name>
    <dbReference type="NCBI Taxonomy" id="109152"/>
    <lineage>
        <taxon>Eukaryota</taxon>
        <taxon>Sar</taxon>
        <taxon>Stramenopiles</taxon>
        <taxon>Oomycota</taxon>
        <taxon>Peronosporomycetes</taxon>
        <taxon>Peronosporales</taxon>
        <taxon>Peronosporaceae</taxon>
        <taxon>Phytophthora</taxon>
    </lineage>
</organism>
<feature type="region of interest" description="Disordered" evidence="1">
    <location>
        <begin position="436"/>
        <end position="475"/>
    </location>
</feature>
<name>A0A8T1WUZ8_9STRA</name>
<proteinExistence type="predicted"/>